<feature type="compositionally biased region" description="Low complexity" evidence="5">
    <location>
        <begin position="8"/>
        <end position="25"/>
    </location>
</feature>
<evidence type="ECO:0000313" key="6">
    <source>
        <dbReference type="EnsemblMetazoa" id="XP_038045634.1"/>
    </source>
</evidence>
<dbReference type="InterPro" id="IPR000116">
    <property type="entry name" value="HMGA"/>
</dbReference>
<name>A0A913Z160_PATMI</name>
<evidence type="ECO:0000256" key="2">
    <source>
        <dbReference type="ARBA" id="ARBA00022737"/>
    </source>
</evidence>
<dbReference type="InterPro" id="IPR000637">
    <property type="entry name" value="HMGI/Y_DNA-bd_CS"/>
</dbReference>
<sequence length="128" mass="13552">MAKRKADAAAAENDGSDAAPAGDAPPVKRSRGRPKGTGKPKKPVDPDAPKRPRGRPRINAPKDPNSPKKPRGRPPAVTSSPKKKSTPKGKVTSRSSTPGKRGRPAGSKNKNKKPARKPQEEEAEQSDE</sequence>
<dbReference type="InterPro" id="IPR017956">
    <property type="entry name" value="AT_hook_DNA-bd_motif"/>
</dbReference>
<organism evidence="6 7">
    <name type="scientific">Patiria miniata</name>
    <name type="common">Bat star</name>
    <name type="synonym">Asterina miniata</name>
    <dbReference type="NCBI Taxonomy" id="46514"/>
    <lineage>
        <taxon>Eukaryota</taxon>
        <taxon>Metazoa</taxon>
        <taxon>Echinodermata</taxon>
        <taxon>Eleutherozoa</taxon>
        <taxon>Asterozoa</taxon>
        <taxon>Asteroidea</taxon>
        <taxon>Valvatacea</taxon>
        <taxon>Valvatida</taxon>
        <taxon>Asterinidae</taxon>
        <taxon>Patiria</taxon>
    </lineage>
</organism>
<evidence type="ECO:0000256" key="5">
    <source>
        <dbReference type="SAM" id="MobiDB-lite"/>
    </source>
</evidence>
<dbReference type="RefSeq" id="XP_038045634.1">
    <property type="nucleotide sequence ID" value="XM_038189706.1"/>
</dbReference>
<dbReference type="AlphaFoldDB" id="A0A913Z160"/>
<keyword evidence="3" id="KW-0238">DNA-binding</keyword>
<dbReference type="GO" id="GO:0005634">
    <property type="term" value="C:nucleus"/>
    <property type="evidence" value="ECO:0007669"/>
    <property type="project" value="UniProtKB-SubCell"/>
</dbReference>
<reference evidence="6" key="1">
    <citation type="submission" date="2022-11" db="UniProtKB">
        <authorList>
            <consortium name="EnsemblMetazoa"/>
        </authorList>
    </citation>
    <scope>IDENTIFICATION</scope>
</reference>
<dbReference type="GO" id="GO:0003677">
    <property type="term" value="F:DNA binding"/>
    <property type="evidence" value="ECO:0007669"/>
    <property type="project" value="UniProtKB-KW"/>
</dbReference>
<evidence type="ECO:0000256" key="4">
    <source>
        <dbReference type="ARBA" id="ARBA00023242"/>
    </source>
</evidence>
<feature type="compositionally biased region" description="Basic residues" evidence="5">
    <location>
        <begin position="28"/>
        <end position="41"/>
    </location>
</feature>
<comment type="subcellular location">
    <subcellularLocation>
        <location evidence="1">Nucleus</location>
    </subcellularLocation>
</comment>
<dbReference type="GeneID" id="119720148"/>
<dbReference type="Proteomes" id="UP000887568">
    <property type="component" value="Unplaced"/>
</dbReference>
<dbReference type="EnsemblMetazoa" id="XM_038189706.1">
    <property type="protein sequence ID" value="XP_038045634.1"/>
    <property type="gene ID" value="LOC119720148"/>
</dbReference>
<feature type="region of interest" description="Disordered" evidence="5">
    <location>
        <begin position="1"/>
        <end position="128"/>
    </location>
</feature>
<dbReference type="GO" id="GO:0006355">
    <property type="term" value="P:regulation of DNA-templated transcription"/>
    <property type="evidence" value="ECO:0007669"/>
    <property type="project" value="InterPro"/>
</dbReference>
<dbReference type="RefSeq" id="XP_038045635.1">
    <property type="nucleotide sequence ID" value="XM_038189707.1"/>
</dbReference>
<accession>A0A913Z160</accession>
<dbReference type="PRINTS" id="PR00930">
    <property type="entry name" value="HIGHMOBLTYIY"/>
</dbReference>
<dbReference type="PRINTS" id="PR00929">
    <property type="entry name" value="ATHOOK"/>
</dbReference>
<evidence type="ECO:0000256" key="1">
    <source>
        <dbReference type="ARBA" id="ARBA00004123"/>
    </source>
</evidence>
<proteinExistence type="predicted"/>
<evidence type="ECO:0000256" key="3">
    <source>
        <dbReference type="ARBA" id="ARBA00023125"/>
    </source>
</evidence>
<dbReference type="GO" id="GO:0000785">
    <property type="term" value="C:chromatin"/>
    <property type="evidence" value="ECO:0007669"/>
    <property type="project" value="InterPro"/>
</dbReference>
<evidence type="ECO:0000313" key="7">
    <source>
        <dbReference type="Proteomes" id="UP000887568"/>
    </source>
</evidence>
<dbReference type="PROSITE" id="PS00354">
    <property type="entry name" value="HMGI_Y"/>
    <property type="match status" value="1"/>
</dbReference>
<keyword evidence="4" id="KW-0539">Nucleus</keyword>
<dbReference type="EnsemblMetazoa" id="XM_038189707.1">
    <property type="protein sequence ID" value="XP_038045635.1"/>
    <property type="gene ID" value="LOC119720148"/>
</dbReference>
<protein>
    <submittedName>
        <fullName evidence="6">Uncharacterized protein</fullName>
    </submittedName>
</protein>
<dbReference type="SMART" id="SM00384">
    <property type="entry name" value="AT_hook"/>
    <property type="match status" value="4"/>
</dbReference>
<keyword evidence="2" id="KW-0677">Repeat</keyword>
<keyword evidence="7" id="KW-1185">Reference proteome</keyword>